<dbReference type="EMBL" id="AZHD01000002">
    <property type="protein sequence ID" value="OAA67287.1"/>
    <property type="molecule type" value="Genomic_DNA"/>
</dbReference>
<feature type="compositionally biased region" description="Pro residues" evidence="1">
    <location>
        <begin position="200"/>
        <end position="220"/>
    </location>
</feature>
<feature type="compositionally biased region" description="Low complexity" evidence="1">
    <location>
        <begin position="117"/>
        <end position="150"/>
    </location>
</feature>
<evidence type="ECO:0000256" key="1">
    <source>
        <dbReference type="SAM" id="MobiDB-lite"/>
    </source>
</evidence>
<feature type="region of interest" description="Disordered" evidence="1">
    <location>
        <begin position="1"/>
        <end position="165"/>
    </location>
</feature>
<feature type="compositionally biased region" description="Low complexity" evidence="1">
    <location>
        <begin position="89"/>
        <end position="101"/>
    </location>
</feature>
<evidence type="ECO:0000313" key="3">
    <source>
        <dbReference type="Proteomes" id="UP000076874"/>
    </source>
</evidence>
<sequence length="702" mass="74370">MPSSRTWLSRPPAHGQVPAGSPHLPPPTPPGVAAKVASLGIRQESAPLANHGGDEEDDEDDEKDDKKDDEDDEKNDNNNGGGSDDVGDTRTAATRPAHAPALVTFKHQTDHTISYVSESSTPTRTRSTSSSNSTPHSTLPSTSTSSRARPLAGYDNDDNSGAPLVHRIERATTDDGASDPEDAAHDHVPFAHLHHSYYPHDPPATRPVQSPSPPPPPPPHSLLACPPSCLRSRARVRRSASQSRSRSRSRSHNRNLYQNRNQTGNRSRIQSSRERTKRRTNSDVTDAQAHLTDHAAITSCCGTNNDVVRNADNSADDDGNDDGDDDAVSLGSHALAWDQTCLRIAYLVSTMVTPSGASAGGSGHGGTGDQAMPVAPPATAAAAAAVALTAGTLTTDAPGAANGDASELKQSSGLIGYFADQCPRGWMGVESHKKRRKIVQVLVWLTEVDKLGDDTCCACSTGTASQIDVLETGQANAAVADGGGGTAAPPFGPRTTHTTLCPQCGHPLAPQRPVVWVGASDSEDDLLKRLRRPQESAAEGLRKAFRGIRGLVARKKRNSPYALSAKNGSSLDQSVPGGQGLWDQWDELNCQRLFRAGGASAAQFFFPQTAMYQDHQDATAQAATAEAAMTEAVEGTAAAIPIELSTSSVTTSDDNRDDPRSRELRQQREMKARLRRAEQLLAKKHAAPNPTAVAHPVASAKE</sequence>
<name>A0A167ZAU4_9HYPO</name>
<feature type="compositionally biased region" description="Basic and acidic residues" evidence="1">
    <location>
        <begin position="653"/>
        <end position="678"/>
    </location>
</feature>
<gene>
    <name evidence="2" type="ORF">SPI_01863</name>
</gene>
<feature type="compositionally biased region" description="Acidic residues" evidence="1">
    <location>
        <begin position="54"/>
        <end position="74"/>
    </location>
</feature>
<dbReference type="AlphaFoldDB" id="A0A167ZAU4"/>
<feature type="region of interest" description="Disordered" evidence="1">
    <location>
        <begin position="193"/>
        <end position="290"/>
    </location>
</feature>
<comment type="caution">
    <text evidence="2">The sequence shown here is derived from an EMBL/GenBank/DDBJ whole genome shotgun (WGS) entry which is preliminary data.</text>
</comment>
<keyword evidence="3" id="KW-1185">Reference proteome</keyword>
<dbReference type="OrthoDB" id="5245609at2759"/>
<evidence type="ECO:0000313" key="2">
    <source>
        <dbReference type="EMBL" id="OAA67287.1"/>
    </source>
</evidence>
<feature type="region of interest" description="Disordered" evidence="1">
    <location>
        <begin position="640"/>
        <end position="702"/>
    </location>
</feature>
<dbReference type="Proteomes" id="UP000076874">
    <property type="component" value="Unassembled WGS sequence"/>
</dbReference>
<protein>
    <submittedName>
        <fullName evidence="2">Uncharacterized protein</fullName>
    </submittedName>
</protein>
<feature type="compositionally biased region" description="Polar residues" evidence="1">
    <location>
        <begin position="254"/>
        <end position="270"/>
    </location>
</feature>
<proteinExistence type="predicted"/>
<reference evidence="2 3" key="1">
    <citation type="journal article" date="2016" name="Genome Biol. Evol.">
        <title>Divergent and convergent evolution of fungal pathogenicity.</title>
        <authorList>
            <person name="Shang Y."/>
            <person name="Xiao G."/>
            <person name="Zheng P."/>
            <person name="Cen K."/>
            <person name="Zhan S."/>
            <person name="Wang C."/>
        </authorList>
    </citation>
    <scope>NUCLEOTIDE SEQUENCE [LARGE SCALE GENOMIC DNA]</scope>
    <source>
        <strain evidence="2 3">RCEF 264</strain>
    </source>
</reference>
<organism evidence="2 3">
    <name type="scientific">Niveomyces insectorum RCEF 264</name>
    <dbReference type="NCBI Taxonomy" id="1081102"/>
    <lineage>
        <taxon>Eukaryota</taxon>
        <taxon>Fungi</taxon>
        <taxon>Dikarya</taxon>
        <taxon>Ascomycota</taxon>
        <taxon>Pezizomycotina</taxon>
        <taxon>Sordariomycetes</taxon>
        <taxon>Hypocreomycetidae</taxon>
        <taxon>Hypocreales</taxon>
        <taxon>Cordycipitaceae</taxon>
        <taxon>Niveomyces</taxon>
    </lineage>
</organism>
<accession>A0A167ZAU4</accession>